<gene>
    <name evidence="9" type="ORF">HYH02_001768</name>
</gene>
<evidence type="ECO:0000313" key="10">
    <source>
        <dbReference type="Proteomes" id="UP000613740"/>
    </source>
</evidence>
<feature type="transmembrane region" description="Helical" evidence="7">
    <location>
        <begin position="235"/>
        <end position="252"/>
    </location>
</feature>
<keyword evidence="7" id="KW-1003">Cell membrane</keyword>
<evidence type="ECO:0000256" key="4">
    <source>
        <dbReference type="ARBA" id="ARBA00022989"/>
    </source>
</evidence>
<dbReference type="InterPro" id="IPR037185">
    <property type="entry name" value="EmrE-like"/>
</dbReference>
<dbReference type="Pfam" id="PF05653">
    <property type="entry name" value="Mg_trans_NIPA"/>
    <property type="match status" value="1"/>
</dbReference>
<dbReference type="PANTHER" id="PTHR12570:SF9">
    <property type="entry name" value="MAGNESIUM TRANSPORTER NIPA8-RELATED"/>
    <property type="match status" value="1"/>
</dbReference>
<evidence type="ECO:0000256" key="1">
    <source>
        <dbReference type="ARBA" id="ARBA00004141"/>
    </source>
</evidence>
<feature type="region of interest" description="Disordered" evidence="8">
    <location>
        <begin position="547"/>
        <end position="582"/>
    </location>
</feature>
<evidence type="ECO:0000256" key="6">
    <source>
        <dbReference type="ARBA" id="ARBA00025284"/>
    </source>
</evidence>
<reference evidence="9" key="1">
    <citation type="journal article" date="2020" name="bioRxiv">
        <title>Comparative genomics of Chlamydomonas.</title>
        <authorList>
            <person name="Craig R.J."/>
            <person name="Hasan A.R."/>
            <person name="Ness R.W."/>
            <person name="Keightley P.D."/>
        </authorList>
    </citation>
    <scope>NUCLEOTIDE SEQUENCE</scope>
    <source>
        <strain evidence="9">CCAP 11/173</strain>
    </source>
</reference>
<feature type="region of interest" description="Disordered" evidence="8">
    <location>
        <begin position="341"/>
        <end position="431"/>
    </location>
</feature>
<dbReference type="AlphaFoldDB" id="A0A836BC83"/>
<dbReference type="Proteomes" id="UP000613740">
    <property type="component" value="Unassembled WGS sequence"/>
</dbReference>
<evidence type="ECO:0000313" key="9">
    <source>
        <dbReference type="EMBL" id="KAG2453549.1"/>
    </source>
</evidence>
<comment type="caution">
    <text evidence="9">The sequence shown here is derived from an EMBL/GenBank/DDBJ whole genome shotgun (WGS) entry which is preliminary data.</text>
</comment>
<dbReference type="GO" id="GO:0015095">
    <property type="term" value="F:magnesium ion transmembrane transporter activity"/>
    <property type="evidence" value="ECO:0007669"/>
    <property type="project" value="UniProtKB-UniRule"/>
</dbReference>
<dbReference type="SUPFAM" id="SSF103481">
    <property type="entry name" value="Multidrug resistance efflux transporter EmrE"/>
    <property type="match status" value="1"/>
</dbReference>
<dbReference type="OrthoDB" id="165382at2759"/>
<keyword evidence="10" id="KW-1185">Reference proteome</keyword>
<keyword evidence="3 7" id="KW-0812">Transmembrane</keyword>
<protein>
    <recommendedName>
        <fullName evidence="7">Probable magnesium transporter</fullName>
    </recommendedName>
</protein>
<keyword evidence="5 7" id="KW-0472">Membrane</keyword>
<comment type="subunit">
    <text evidence="7">Homodimer.</text>
</comment>
<comment type="subcellular location">
    <subcellularLocation>
        <location evidence="7">Cell membrane</location>
        <topology evidence="7">Multi-pass membrane protein</topology>
    </subcellularLocation>
    <subcellularLocation>
        <location evidence="7">Early endosome</location>
    </subcellularLocation>
    <subcellularLocation>
        <location evidence="1">Membrane</location>
        <topology evidence="1">Multi-pass membrane protein</topology>
    </subcellularLocation>
</comment>
<feature type="transmembrane region" description="Helical" evidence="7">
    <location>
        <begin position="158"/>
        <end position="179"/>
    </location>
</feature>
<name>A0A836BC83_9CHLO</name>
<proteinExistence type="inferred from homology"/>
<comment type="function">
    <text evidence="6 7">Acts as a Mg(2+) transporter. Can also transport other divalent cations such as Fe(2+), Sr(2+), Ba(2+), Mn(2+) and Co(2+) but to a much less extent than Mg(2+).</text>
</comment>
<feature type="compositionally biased region" description="Basic and acidic residues" evidence="8">
    <location>
        <begin position="383"/>
        <end position="393"/>
    </location>
</feature>
<keyword evidence="7" id="KW-0460">Magnesium</keyword>
<feature type="compositionally biased region" description="Basic and acidic residues" evidence="8">
    <location>
        <begin position="357"/>
        <end position="370"/>
    </location>
</feature>
<comment type="similarity">
    <text evidence="2 7">Belongs to the NIPA (TC 2.A.7) family.</text>
</comment>
<feature type="transmembrane region" description="Helical" evidence="7">
    <location>
        <begin position="191"/>
        <end position="215"/>
    </location>
</feature>
<feature type="transmembrane region" description="Helical" evidence="7">
    <location>
        <begin position="18"/>
        <end position="40"/>
    </location>
</feature>
<dbReference type="GO" id="GO:0005886">
    <property type="term" value="C:plasma membrane"/>
    <property type="evidence" value="ECO:0007669"/>
    <property type="project" value="UniProtKB-SubCell"/>
</dbReference>
<dbReference type="PANTHER" id="PTHR12570">
    <property type="match status" value="1"/>
</dbReference>
<feature type="compositionally biased region" description="Low complexity" evidence="8">
    <location>
        <begin position="394"/>
        <end position="404"/>
    </location>
</feature>
<accession>A0A836BC83</accession>
<dbReference type="GO" id="GO:0005769">
    <property type="term" value="C:early endosome"/>
    <property type="evidence" value="ECO:0007669"/>
    <property type="project" value="UniProtKB-SubCell"/>
</dbReference>
<feature type="transmembrane region" description="Helical" evidence="7">
    <location>
        <begin position="264"/>
        <end position="287"/>
    </location>
</feature>
<keyword evidence="7" id="KW-0406">Ion transport</keyword>
<evidence type="ECO:0000256" key="5">
    <source>
        <dbReference type="ARBA" id="ARBA00023136"/>
    </source>
</evidence>
<evidence type="ECO:0000256" key="7">
    <source>
        <dbReference type="RuleBase" id="RU363078"/>
    </source>
</evidence>
<organism evidence="9 10">
    <name type="scientific">Chlamydomonas schloesseri</name>
    <dbReference type="NCBI Taxonomy" id="2026947"/>
    <lineage>
        <taxon>Eukaryota</taxon>
        <taxon>Viridiplantae</taxon>
        <taxon>Chlorophyta</taxon>
        <taxon>core chlorophytes</taxon>
        <taxon>Chlorophyceae</taxon>
        <taxon>CS clade</taxon>
        <taxon>Chlamydomonadales</taxon>
        <taxon>Chlamydomonadaceae</taxon>
        <taxon>Chlamydomonas</taxon>
    </lineage>
</organism>
<evidence type="ECO:0000256" key="2">
    <source>
        <dbReference type="ARBA" id="ARBA00007001"/>
    </source>
</evidence>
<evidence type="ECO:0000256" key="8">
    <source>
        <dbReference type="SAM" id="MobiDB-lite"/>
    </source>
</evidence>
<feature type="transmembrane region" description="Helical" evidence="7">
    <location>
        <begin position="92"/>
        <end position="111"/>
    </location>
</feature>
<keyword evidence="7" id="KW-0813">Transport</keyword>
<dbReference type="EMBL" id="JAEHOD010000003">
    <property type="protein sequence ID" value="KAG2453549.1"/>
    <property type="molecule type" value="Genomic_DNA"/>
</dbReference>
<evidence type="ECO:0000256" key="3">
    <source>
        <dbReference type="ARBA" id="ARBA00022692"/>
    </source>
</evidence>
<keyword evidence="4 7" id="KW-1133">Transmembrane helix</keyword>
<feature type="transmembrane region" description="Helical" evidence="7">
    <location>
        <begin position="118"/>
        <end position="138"/>
    </location>
</feature>
<dbReference type="InterPro" id="IPR008521">
    <property type="entry name" value="Mg_trans_NIPA"/>
</dbReference>
<keyword evidence="7" id="KW-0967">Endosome</keyword>
<feature type="transmembrane region" description="Helical" evidence="7">
    <location>
        <begin position="299"/>
        <end position="316"/>
    </location>
</feature>
<sequence length="643" mass="69174">MAEVFSPPPPPAGEPKDLWYVGAIINVIGSIAINLGTNLMKLGHNKRARMPMPDEEKPSVRKIKEWVIGMAFFSVGNILNFTSFGFAAQSLLAALGSIQFVSNVIFAYFVLREPINRMVIIATTCIVGGCVLLVVFGNQSGATYTVKQLTQLYGKPAYVVYLCLMGVGVVGGYMLYLHGSKKVAKNGPRGFWYAILPVAYAVFSALIGTQSVLFSKSMSVILRLTFTGENQLGNWYTWLVLPLFLATAVFWITRLNKGLRMFPAMIIVPVMQISWTLFSIISGMLYFQEYLGFTPLKSIMFPIGVLVVFVGVFLLTQSGGAAKQASYQKMEEEAAAKAAKQDAAKSAFGSTTPMVEMPKREPSIEARSEISSEPSVAVPARVESPEKLGREEVAAPAAASAAGAEQGVQPSRTGEEAVDLETGGEGSVAGEIGTVTPAKAVPVLEEGTKASESPSSMLDTVKRRFRAVQEKLNRDLLSVEAREGIRQAMGLGEGGMAISLFAMPTMMDYAHEVNPRGQFSGDLTSPGKPDPGLRPILEDIEIRSTGSFSGPSRGVAGRAVGRDDEGAQHSAPASPRHASLGRKLIDKAERGVIKSIEAVKRAPSNLQRAVREKQGYGSLYDDEERGLLEVANSLEVAGREDSK</sequence>
<feature type="transmembrane region" description="Helical" evidence="7">
    <location>
        <begin position="66"/>
        <end position="86"/>
    </location>
</feature>